<dbReference type="Proteomes" id="UP000001568">
    <property type="component" value="Chromosome 4"/>
</dbReference>
<evidence type="ECO:0000313" key="3">
    <source>
        <dbReference type="Proteomes" id="UP000001568"/>
    </source>
</evidence>
<protein>
    <submittedName>
        <fullName evidence="2">Uncharacterized protein</fullName>
    </submittedName>
</protein>
<dbReference type="STRING" id="436017.A4RW06"/>
<dbReference type="AlphaFoldDB" id="A4RW06"/>
<name>A4RW06_OSTLU</name>
<keyword evidence="3" id="KW-1185">Reference proteome</keyword>
<keyword evidence="1" id="KW-0472">Membrane</keyword>
<sequence>MVTEIKDWLKLLYVKREMSFNEIKLTVGIEDPRLAENRERYGIEDESGVSADEKVETLEMIERGETPTDARAVSTLLEEFRNWPGLDAVVDQSVDAGPSRYEEIAMRSAGIKTSNPRRVRAKEAEEEKKEGTIFGFLPLYLVSAVPIFITVFAVGIMFVNSLQ</sequence>
<feature type="transmembrane region" description="Helical" evidence="1">
    <location>
        <begin position="137"/>
        <end position="159"/>
    </location>
</feature>
<evidence type="ECO:0000256" key="1">
    <source>
        <dbReference type="SAM" id="Phobius"/>
    </source>
</evidence>
<dbReference type="HOGENOM" id="CLU_1629821_0_0_1"/>
<dbReference type="Gramene" id="ABO95535">
    <property type="protein sequence ID" value="ABO95535"/>
    <property type="gene ID" value="OSTLU_31170"/>
</dbReference>
<keyword evidence="1" id="KW-0812">Transmembrane</keyword>
<accession>A4RW06</accession>
<dbReference type="GeneID" id="5001360"/>
<dbReference type="OrthoDB" id="2018626at2759"/>
<organism evidence="2 3">
    <name type="scientific">Ostreococcus lucimarinus (strain CCE9901)</name>
    <dbReference type="NCBI Taxonomy" id="436017"/>
    <lineage>
        <taxon>Eukaryota</taxon>
        <taxon>Viridiplantae</taxon>
        <taxon>Chlorophyta</taxon>
        <taxon>Mamiellophyceae</taxon>
        <taxon>Mamiellales</taxon>
        <taxon>Bathycoccaceae</taxon>
        <taxon>Ostreococcus</taxon>
    </lineage>
</organism>
<evidence type="ECO:0000313" key="2">
    <source>
        <dbReference type="EMBL" id="ABO95535.1"/>
    </source>
</evidence>
<dbReference type="RefSeq" id="XP_001417242.1">
    <property type="nucleotide sequence ID" value="XM_001417205.1"/>
</dbReference>
<keyword evidence="1" id="KW-1133">Transmembrane helix</keyword>
<dbReference type="eggNOG" id="ENOG502QRUJ">
    <property type="taxonomic scope" value="Eukaryota"/>
</dbReference>
<dbReference type="OMA" id="LYVKREM"/>
<reference evidence="2 3" key="1">
    <citation type="journal article" date="2007" name="Proc. Natl. Acad. Sci. U.S.A.">
        <title>The tiny eukaryote Ostreococcus provides genomic insights into the paradox of plankton speciation.</title>
        <authorList>
            <person name="Palenik B."/>
            <person name="Grimwood J."/>
            <person name="Aerts A."/>
            <person name="Rouze P."/>
            <person name="Salamov A."/>
            <person name="Putnam N."/>
            <person name="Dupont C."/>
            <person name="Jorgensen R."/>
            <person name="Derelle E."/>
            <person name="Rombauts S."/>
            <person name="Zhou K."/>
            <person name="Otillar R."/>
            <person name="Merchant S.S."/>
            <person name="Podell S."/>
            <person name="Gaasterland T."/>
            <person name="Napoli C."/>
            <person name="Gendler K."/>
            <person name="Manuell A."/>
            <person name="Tai V."/>
            <person name="Vallon O."/>
            <person name="Piganeau G."/>
            <person name="Jancek S."/>
            <person name="Heijde M."/>
            <person name="Jabbari K."/>
            <person name="Bowler C."/>
            <person name="Lohr M."/>
            <person name="Robbens S."/>
            <person name="Werner G."/>
            <person name="Dubchak I."/>
            <person name="Pazour G.J."/>
            <person name="Ren Q."/>
            <person name="Paulsen I."/>
            <person name="Delwiche C."/>
            <person name="Schmutz J."/>
            <person name="Rokhsar D."/>
            <person name="Van de Peer Y."/>
            <person name="Moreau H."/>
            <person name="Grigoriev I.V."/>
        </authorList>
    </citation>
    <scope>NUCLEOTIDE SEQUENCE [LARGE SCALE GENOMIC DNA]</scope>
    <source>
        <strain evidence="2 3">CCE9901</strain>
    </source>
</reference>
<dbReference type="KEGG" id="olu:OSTLU_31170"/>
<proteinExistence type="predicted"/>
<gene>
    <name evidence="2" type="ORF">OSTLU_31170</name>
</gene>
<dbReference type="EMBL" id="CP000584">
    <property type="protein sequence ID" value="ABO95535.1"/>
    <property type="molecule type" value="Genomic_DNA"/>
</dbReference>